<dbReference type="OrthoDB" id="5343971at2"/>
<dbReference type="AlphaFoldDB" id="A0A1M6PQF6"/>
<dbReference type="GO" id="GO:0016491">
    <property type="term" value="F:oxidoreductase activity"/>
    <property type="evidence" value="ECO:0007669"/>
    <property type="project" value="InterPro"/>
</dbReference>
<accession>A0A1M6PQF6</accession>
<reference evidence="3 4" key="1">
    <citation type="submission" date="2016-11" db="EMBL/GenBank/DDBJ databases">
        <authorList>
            <person name="Jaros S."/>
            <person name="Januszkiewicz K."/>
            <person name="Wedrychowicz H."/>
        </authorList>
    </citation>
    <scope>NUCLEOTIDE SEQUENCE [LARGE SCALE GENOMIC DNA]</scope>
    <source>
        <strain evidence="3 4">LMG 20594</strain>
    </source>
</reference>
<dbReference type="Proteomes" id="UP000184395">
    <property type="component" value="Unassembled WGS sequence"/>
</dbReference>
<gene>
    <name evidence="2" type="ORF">J2804_000183</name>
    <name evidence="3" type="ORF">SAMN05192548_1013107</name>
</gene>
<evidence type="ECO:0000313" key="2">
    <source>
        <dbReference type="EMBL" id="MDR6406795.1"/>
    </source>
</evidence>
<reference evidence="2 5" key="2">
    <citation type="submission" date="2023-07" db="EMBL/GenBank/DDBJ databases">
        <title>Sorghum-associated microbial communities from plants grown in Nebraska, USA.</title>
        <authorList>
            <person name="Schachtman D."/>
        </authorList>
    </citation>
    <scope>NUCLEOTIDE SEQUENCE [LARGE SCALE GENOMIC DNA]</scope>
    <source>
        <strain evidence="2 5">DS1316</strain>
    </source>
</reference>
<dbReference type="PANTHER" id="PTHR40260">
    <property type="entry name" value="BLR8190 PROTEIN"/>
    <property type="match status" value="1"/>
</dbReference>
<keyword evidence="5" id="KW-1185">Reference proteome</keyword>
<name>A0A1M6PQF6_9BURK</name>
<feature type="domain" description="EthD" evidence="1">
    <location>
        <begin position="11"/>
        <end position="89"/>
    </location>
</feature>
<dbReference type="EMBL" id="FRAB01000013">
    <property type="protein sequence ID" value="SHK10163.1"/>
    <property type="molecule type" value="Genomic_DNA"/>
</dbReference>
<dbReference type="GeneID" id="301982064"/>
<protein>
    <submittedName>
        <fullName evidence="2">Uncharacterized protein (TIGR02118 family)</fullName>
    </submittedName>
</protein>
<sequence>MAKLVALYKTPANAEAFDAHYYSTHVPLAKQLPGLRRYEVSTGPVGTPQGASPYHLAAILSFDSLEALKQGLGSPQGQATAGDLANFAQAGVELLLFDTKEV</sequence>
<dbReference type="Pfam" id="PF07110">
    <property type="entry name" value="EthD"/>
    <property type="match status" value="1"/>
</dbReference>
<organism evidence="3 4">
    <name type="scientific">Paraburkholderia terricola</name>
    <dbReference type="NCBI Taxonomy" id="169427"/>
    <lineage>
        <taxon>Bacteria</taxon>
        <taxon>Pseudomonadati</taxon>
        <taxon>Pseudomonadota</taxon>
        <taxon>Betaproteobacteria</taxon>
        <taxon>Burkholderiales</taxon>
        <taxon>Burkholderiaceae</taxon>
        <taxon>Paraburkholderia</taxon>
    </lineage>
</organism>
<dbReference type="EMBL" id="JAVDRP010000001">
    <property type="protein sequence ID" value="MDR6406795.1"/>
    <property type="molecule type" value="Genomic_DNA"/>
</dbReference>
<dbReference type="PANTHER" id="PTHR40260:SF2">
    <property type="entry name" value="BLR8190 PROTEIN"/>
    <property type="match status" value="1"/>
</dbReference>
<dbReference type="Gene3D" id="3.30.70.100">
    <property type="match status" value="1"/>
</dbReference>
<dbReference type="InterPro" id="IPR011008">
    <property type="entry name" value="Dimeric_a/b-barrel"/>
</dbReference>
<evidence type="ECO:0000313" key="3">
    <source>
        <dbReference type="EMBL" id="SHK10163.1"/>
    </source>
</evidence>
<proteinExistence type="predicted"/>
<dbReference type="Proteomes" id="UP001264340">
    <property type="component" value="Unassembled WGS sequence"/>
</dbReference>
<evidence type="ECO:0000313" key="4">
    <source>
        <dbReference type="Proteomes" id="UP000184395"/>
    </source>
</evidence>
<dbReference type="InterPro" id="IPR009799">
    <property type="entry name" value="EthD_dom"/>
</dbReference>
<dbReference type="NCBIfam" id="TIGR02118">
    <property type="entry name" value="EthD family reductase"/>
    <property type="match status" value="1"/>
</dbReference>
<dbReference type="RefSeq" id="WP_073429240.1">
    <property type="nucleotide sequence ID" value="NZ_CADFGY010000015.1"/>
</dbReference>
<dbReference type="KEGG" id="pts:CUJ90_28510"/>
<evidence type="ECO:0000313" key="5">
    <source>
        <dbReference type="Proteomes" id="UP001264340"/>
    </source>
</evidence>
<evidence type="ECO:0000259" key="1">
    <source>
        <dbReference type="Pfam" id="PF07110"/>
    </source>
</evidence>
<dbReference type="SUPFAM" id="SSF54909">
    <property type="entry name" value="Dimeric alpha+beta barrel"/>
    <property type="match status" value="1"/>
</dbReference>